<evidence type="ECO:0000256" key="10">
    <source>
        <dbReference type="ARBA" id="ARBA00022786"/>
    </source>
</evidence>
<keyword evidence="13" id="KW-0449">Lipoprotein</keyword>
<dbReference type="GO" id="GO:0003924">
    <property type="term" value="F:GTPase activity"/>
    <property type="evidence" value="ECO:0007669"/>
    <property type="project" value="InterPro"/>
</dbReference>
<dbReference type="Proteomes" id="UP000886611">
    <property type="component" value="Unassembled WGS sequence"/>
</dbReference>
<gene>
    <name evidence="20" type="primary">Rhoh</name>
    <name evidence="20" type="ORF">GTO96_0016706</name>
</gene>
<keyword evidence="6" id="KW-0963">Cytoplasm</keyword>
<dbReference type="PROSITE" id="PS51421">
    <property type="entry name" value="RAS"/>
    <property type="match status" value="1"/>
</dbReference>
<feature type="region of interest" description="Disordered" evidence="17">
    <location>
        <begin position="527"/>
        <end position="555"/>
    </location>
</feature>
<dbReference type="FunFam" id="3.40.50.300:FF:000756">
    <property type="entry name" value="Rho-related GTP-binding protein RhoH"/>
    <property type="match status" value="1"/>
</dbReference>
<keyword evidence="21" id="KW-1185">Reference proteome</keyword>
<evidence type="ECO:0000313" key="20">
    <source>
        <dbReference type="EMBL" id="KAG2465362.1"/>
    </source>
</evidence>
<sequence>MVISWKVGLDFVSAWGTSKNQIKVDLVDENFTELRGEIAGPPDTPYEGGRYQLEIKIPETYPFNPPKVRFITKIWHPNISSVTGAICLDILKDQWAAAMTLRTVLLSLQALLAAAEPDDPQDAVVANQVNVVFYKQNPEMFKQTARLWSHVYAGAPVSSPEYTRKIDKLCAMGFDKSVADSQCHYLAWMCMNWKDQGEDLGDSSPGLLQHCRFPQGSIGVGVWYSPVGFPKEAFKKGLSPIIIDNTNTQGWEMKPYVTLAIHYKYKIIFREPDTWWKHKPRELERRTKHGVRKEALKKMLERYEHYITVQSIMESCYKKRVAEENKDCHLIQEEVINLPLKPDILEDQHSRTPPAAGNLSTASSPDVQTGDQYTTSENVACKIKPGQLLPSNDTAQVGDVLFSAASVEHVGGLSCKEMKKTLHISDSNNETVENDAEIVLSESTLMSAGDRTPVPFCQSIGQRVRRSRQRNSEVENKDQEDRKVMNAQSFTQPSEKCNLWVEHTIQKNQNYQELLIFKDDWPINQSREQRMQKSGRRKRSELSAEKHNSNTEKMREKKYHMNSEMQKLMNMLEVEPKIAVSQNLDSVDDEGFTMHTVVESDDGFGNSQSFASLNPKEYEKQAVSYIVENISSIPISENGYLEAIKSKSPEDTFLGDYSISNADVTSMINADKQTSGTETEEVNCSVDQLISNNSQFVVNEDDQYDIHNSQHQMNKQVRRPGKQCKLALTFAKNTPKSPETCGDSPQTLLFSEVTVKDSALCSPESVEVQPNGVSQTYQMASQLDEVAFTSLKSRMDDVTMLEGQMGSLARIVQCQDHTSDIVASNASMSHRIDEHISPPVQTPDENEQIPQTTTRFSSLSPCLDELIPETVDFASWSTDVNEAVSVDIPCSASYLPETDLFISETKTDSMLKLYNTDESITNVSLWCSLNSLQENDPVVEISEAESTCQLEDLVSKNVISLSETCQFNEVFSQTERSFVNCDELNKNEGNFASRSAQLNSGSLDFTCFHNSPLNQLSDLPSCSESYKTDENISEIKEYSATVSPQLYEVSHVTTISCSSKLSQLNEATKAVINCNFGPPLIEDALTEAGVSYLSDSSQPNYVIQDITVSSTTESSHLAILEIIESSAPECPKSDKAATEIIKSQYKFSTLPEVTTDTFPSVETPPSNEVGTEIVKISPSLSPQSDEVISEYIVASAPESAYFEKISSVDHIIGDSVKKHISAVSTQTAPEDFTLVWRVEKETVDTSGVKVLIGNKDNFKPKILDSILLVSCLQVPYRAVYEKSTQVEESEFKNKDKVRNLHILKQHFKLVSYDILEDLYEKCNNDLDWTINLLLDSGERFYKEDAEDNTEFAGLKEMIFVDHTPHDLNSKELLNIGISGEKHVENTEAVINNPLCSHQKEFYCNYLEIKCDSNPAANSCCLEEMCNRSELNVEPFQPQVFQQPRIQDRDLVLSSNLELREQLHKDKTLNELKGDLKAAISQQNTLTGLNNSSLLNSSECREKLELSLTSSEMQKQNHTKQSNGKKMEPLHIKTLELCLPPELAFQLSDLFGPVGIDPDMLSIEDCIVQIDLNLAKLIHQKWKDSLQERQRQEALSYHLLEENSTCPNHHKLDEVHKANWAFTGFEGAKESRQWELPYMNHWTTRISHVSLRDIMSEEMALEEHIKKKKQKDAEENDESRLYQDTVDPDYDDYRAEAFIHRLKQQECFSKAAEAYRRGMKDVATYYAQQGHLHGQHMKDAHYRAAIKIFERVNASLLPQNVLDLHGLHVDEAIHHLKRVIQEKQTEYQQCGGKPHLSVITGRGNHSQGGVARIRPAVIDYLTNHSFSHAKYTKKTLFVGMQQSGTLYKSASFFGYYIIGTLLSLMDGINAALPVPGLFCESVVLTTVKGYYSADNAVGKTALLVRFTTETFPDIYRPTVYENTGVEVFMDGIQISLGLWDTAGNDAFKGIRPLSYQQADVVLMCYSVANHMSFLNIRNKWINEIRSYLPKVPILVVAAQTDQREMGPNHSACITAADGKRLAHEIKAKGYVECSALSNRGVQQVFEYAVRTAVNQARRHSRRNIFNVNQCKIF</sequence>
<organism evidence="20 21">
    <name type="scientific">Polypterus senegalus</name>
    <name type="common">Senegal bichir</name>
    <dbReference type="NCBI Taxonomy" id="55291"/>
    <lineage>
        <taxon>Eukaryota</taxon>
        <taxon>Metazoa</taxon>
        <taxon>Chordata</taxon>
        <taxon>Craniata</taxon>
        <taxon>Vertebrata</taxon>
        <taxon>Euteleostomi</taxon>
        <taxon>Actinopterygii</taxon>
        <taxon>Polypteriformes</taxon>
        <taxon>Polypteridae</taxon>
        <taxon>Polypterus</taxon>
    </lineage>
</organism>
<dbReference type="Gene3D" id="3.30.1370.110">
    <property type="match status" value="1"/>
</dbReference>
<feature type="domain" description="UBC core" evidence="18">
    <location>
        <begin position="2"/>
        <end position="154"/>
    </location>
</feature>
<feature type="compositionally biased region" description="Basic and acidic residues" evidence="17">
    <location>
        <begin position="540"/>
        <end position="555"/>
    </location>
</feature>
<keyword evidence="7" id="KW-0597">Phosphoprotein</keyword>
<feature type="compositionally biased region" description="Polar residues" evidence="17">
    <location>
        <begin position="358"/>
        <end position="372"/>
    </location>
</feature>
<evidence type="ECO:0000256" key="8">
    <source>
        <dbReference type="ARBA" id="ARBA00022679"/>
    </source>
</evidence>
<keyword evidence="4" id="KW-1003">Cell membrane</keyword>
<dbReference type="Gene3D" id="1.10.8.10">
    <property type="entry name" value="DNA helicase RuvA subunit, C-terminal domain"/>
    <property type="match status" value="1"/>
</dbReference>
<dbReference type="InterPro" id="IPR009060">
    <property type="entry name" value="UBA-like_sf"/>
</dbReference>
<feature type="non-terminal residue" evidence="20">
    <location>
        <position position="1"/>
    </location>
</feature>
<dbReference type="CDD" id="cd00157">
    <property type="entry name" value="Rho"/>
    <property type="match status" value="1"/>
</dbReference>
<dbReference type="InterPro" id="IPR052772">
    <property type="entry name" value="Endo/PolyKinase_Domain-Protein"/>
</dbReference>
<dbReference type="InterPro" id="IPR013899">
    <property type="entry name" value="DUF1771"/>
</dbReference>
<feature type="region of interest" description="Disordered" evidence="17">
    <location>
        <begin position="1664"/>
        <end position="1684"/>
    </location>
</feature>
<dbReference type="Pfam" id="PF25125">
    <property type="entry name" value="DUF7817"/>
    <property type="match status" value="1"/>
</dbReference>
<comment type="caution">
    <text evidence="20">The sequence shown here is derived from an EMBL/GenBank/DDBJ whole genome shotgun (WGS) entry which is preliminary data.</text>
</comment>
<dbReference type="PROSITE" id="PS00183">
    <property type="entry name" value="UBC_1"/>
    <property type="match status" value="1"/>
</dbReference>
<dbReference type="GO" id="GO:0004519">
    <property type="term" value="F:endonuclease activity"/>
    <property type="evidence" value="ECO:0007669"/>
    <property type="project" value="TreeGrafter"/>
</dbReference>
<dbReference type="Gene3D" id="3.10.110.10">
    <property type="entry name" value="Ubiquitin Conjugating Enzyme"/>
    <property type="match status" value="1"/>
</dbReference>
<keyword evidence="9" id="KW-0547">Nucleotide-binding</keyword>
<protein>
    <recommendedName>
        <fullName evidence="15">Rho-related GTP-binding protein RhoH</fullName>
    </recommendedName>
</protein>
<name>A0A8X7XG02_POLSE</name>
<dbReference type="Pfam" id="PF25126">
    <property type="entry name" value="DUF7818"/>
    <property type="match status" value="1"/>
</dbReference>
<dbReference type="SMART" id="SM00463">
    <property type="entry name" value="SMR"/>
    <property type="match status" value="1"/>
</dbReference>
<dbReference type="PANTHER" id="PTHR46535:SF1">
    <property type="entry name" value="NEDD4-BINDING PROTEIN 2"/>
    <property type="match status" value="1"/>
</dbReference>
<keyword evidence="5" id="KW-0488">Methylation</keyword>
<dbReference type="Pfam" id="PF08590">
    <property type="entry name" value="DUF1771"/>
    <property type="match status" value="1"/>
</dbReference>
<dbReference type="SUPFAM" id="SSF46934">
    <property type="entry name" value="UBA-like"/>
    <property type="match status" value="1"/>
</dbReference>
<comment type="similarity">
    <text evidence="3">Belongs to the small GTPase superfamily. Rho family.</text>
</comment>
<dbReference type="Gene3D" id="3.40.50.300">
    <property type="entry name" value="P-loop containing nucleotide triphosphate hydrolases"/>
    <property type="match status" value="2"/>
</dbReference>
<evidence type="ECO:0000256" key="6">
    <source>
        <dbReference type="ARBA" id="ARBA00022490"/>
    </source>
</evidence>
<dbReference type="PRINTS" id="PR00449">
    <property type="entry name" value="RASTRNSFRMNG"/>
</dbReference>
<reference evidence="20 21" key="1">
    <citation type="journal article" date="2021" name="Cell">
        <title>Tracing the genetic footprints of vertebrate landing in non-teleost ray-finned fishes.</title>
        <authorList>
            <person name="Bi X."/>
            <person name="Wang K."/>
            <person name="Yang L."/>
            <person name="Pan H."/>
            <person name="Jiang H."/>
            <person name="Wei Q."/>
            <person name="Fang M."/>
            <person name="Yu H."/>
            <person name="Zhu C."/>
            <person name="Cai Y."/>
            <person name="He Y."/>
            <person name="Gan X."/>
            <person name="Zeng H."/>
            <person name="Yu D."/>
            <person name="Zhu Y."/>
            <person name="Jiang H."/>
            <person name="Qiu Q."/>
            <person name="Yang H."/>
            <person name="Zhang Y.E."/>
            <person name="Wang W."/>
            <person name="Zhu M."/>
            <person name="He S."/>
            <person name="Zhang G."/>
        </authorList>
    </citation>
    <scope>NUCLEOTIDE SEQUENCE [LARGE SCALE GENOMIC DNA]</scope>
    <source>
        <strain evidence="20">Bchr_013</strain>
    </source>
</reference>
<evidence type="ECO:0000256" key="16">
    <source>
        <dbReference type="PROSITE-ProRule" id="PRU10133"/>
    </source>
</evidence>
<feature type="active site" description="Glycyl thioester intermediate" evidence="16">
    <location>
        <position position="87"/>
    </location>
</feature>
<dbReference type="InterPro" id="IPR036063">
    <property type="entry name" value="Smr_dom_sf"/>
</dbReference>
<keyword evidence="10" id="KW-0833">Ubl conjugation pathway</keyword>
<accession>A0A8X7XG02</accession>
<evidence type="ECO:0000256" key="13">
    <source>
        <dbReference type="ARBA" id="ARBA00023288"/>
    </source>
</evidence>
<evidence type="ECO:0000256" key="3">
    <source>
        <dbReference type="ARBA" id="ARBA00010142"/>
    </source>
</evidence>
<keyword evidence="12" id="KW-0472">Membrane</keyword>
<dbReference type="InterPro" id="IPR000608">
    <property type="entry name" value="UBC"/>
</dbReference>
<dbReference type="NCBIfam" id="TIGR00231">
    <property type="entry name" value="small_GTP"/>
    <property type="match status" value="1"/>
</dbReference>
<feature type="domain" description="Smr" evidence="19">
    <location>
        <begin position="1761"/>
        <end position="1840"/>
    </location>
</feature>
<dbReference type="SMART" id="SM00173">
    <property type="entry name" value="RAS"/>
    <property type="match status" value="1"/>
</dbReference>
<evidence type="ECO:0000256" key="14">
    <source>
        <dbReference type="ARBA" id="ARBA00023289"/>
    </source>
</evidence>
<dbReference type="InterPro" id="IPR005225">
    <property type="entry name" value="Small_GTP-bd"/>
</dbReference>
<dbReference type="SMART" id="SM00174">
    <property type="entry name" value="RHO"/>
    <property type="match status" value="1"/>
</dbReference>
<keyword evidence="11" id="KW-0342">GTP-binding</keyword>
<feature type="non-terminal residue" evidence="20">
    <location>
        <position position="2072"/>
    </location>
</feature>
<dbReference type="PANTHER" id="PTHR46535">
    <property type="entry name" value="NEDD4-BINDING PROTEIN 2"/>
    <property type="match status" value="1"/>
</dbReference>
<dbReference type="InterPro" id="IPR027417">
    <property type="entry name" value="P-loop_NTPase"/>
</dbReference>
<dbReference type="SMART" id="SM00212">
    <property type="entry name" value="UBCc"/>
    <property type="match status" value="1"/>
</dbReference>
<evidence type="ECO:0000256" key="9">
    <source>
        <dbReference type="ARBA" id="ARBA00022741"/>
    </source>
</evidence>
<evidence type="ECO:0000256" key="4">
    <source>
        <dbReference type="ARBA" id="ARBA00022475"/>
    </source>
</evidence>
<dbReference type="SUPFAM" id="SSF54495">
    <property type="entry name" value="UBC-like"/>
    <property type="match status" value="1"/>
</dbReference>
<dbReference type="PROSITE" id="PS51420">
    <property type="entry name" value="RHO"/>
    <property type="match status" value="1"/>
</dbReference>
<dbReference type="EMBL" id="JAATIS010001721">
    <property type="protein sequence ID" value="KAG2465362.1"/>
    <property type="molecule type" value="Genomic_DNA"/>
</dbReference>
<dbReference type="SUPFAM" id="SSF52540">
    <property type="entry name" value="P-loop containing nucleoside triphosphate hydrolases"/>
    <property type="match status" value="1"/>
</dbReference>
<dbReference type="PROSITE" id="PS51419">
    <property type="entry name" value="RAB"/>
    <property type="match status" value="1"/>
</dbReference>
<dbReference type="PROSITE" id="PS50127">
    <property type="entry name" value="UBC_2"/>
    <property type="match status" value="1"/>
</dbReference>
<evidence type="ECO:0000256" key="2">
    <source>
        <dbReference type="ARBA" id="ARBA00004496"/>
    </source>
</evidence>
<comment type="subcellular location">
    <subcellularLocation>
        <location evidence="1">Cell membrane</location>
        <topology evidence="1">Lipid-anchor</topology>
        <orientation evidence="1">Cytoplasmic side</orientation>
    </subcellularLocation>
    <subcellularLocation>
        <location evidence="2">Cytoplasm</location>
    </subcellularLocation>
</comment>
<dbReference type="InterPro" id="IPR001806">
    <property type="entry name" value="Small_GTPase"/>
</dbReference>
<keyword evidence="14" id="KW-0636">Prenylation</keyword>
<evidence type="ECO:0000256" key="12">
    <source>
        <dbReference type="ARBA" id="ARBA00023136"/>
    </source>
</evidence>
<dbReference type="SUPFAM" id="SSF160443">
    <property type="entry name" value="SMR domain-like"/>
    <property type="match status" value="1"/>
</dbReference>
<dbReference type="FunFam" id="3.10.110.10:FF:000021">
    <property type="entry name" value="Putative ubiquitin-conjugating enzyme e2 k"/>
    <property type="match status" value="1"/>
</dbReference>
<proteinExistence type="inferred from homology"/>
<dbReference type="SMART" id="SM00175">
    <property type="entry name" value="RAB"/>
    <property type="match status" value="1"/>
</dbReference>
<evidence type="ECO:0000259" key="18">
    <source>
        <dbReference type="PROSITE" id="PS50127"/>
    </source>
</evidence>
<dbReference type="CDD" id="cd23800">
    <property type="entry name" value="UBCc_UBE2K"/>
    <property type="match status" value="1"/>
</dbReference>
<evidence type="ECO:0000256" key="15">
    <source>
        <dbReference type="ARBA" id="ARBA00069398"/>
    </source>
</evidence>
<dbReference type="InterPro" id="IPR056719">
    <property type="entry name" value="DUF7817"/>
</dbReference>
<evidence type="ECO:0000256" key="5">
    <source>
        <dbReference type="ARBA" id="ARBA00022481"/>
    </source>
</evidence>
<dbReference type="InterPro" id="IPR002625">
    <property type="entry name" value="Smr_dom"/>
</dbReference>
<dbReference type="PROSITE" id="PS50828">
    <property type="entry name" value="SMR"/>
    <property type="match status" value="1"/>
</dbReference>
<evidence type="ECO:0000256" key="17">
    <source>
        <dbReference type="SAM" id="MobiDB-lite"/>
    </source>
</evidence>
<dbReference type="GO" id="GO:0005634">
    <property type="term" value="C:nucleus"/>
    <property type="evidence" value="ECO:0007669"/>
    <property type="project" value="TreeGrafter"/>
</dbReference>
<evidence type="ECO:0000313" key="21">
    <source>
        <dbReference type="Proteomes" id="UP000886611"/>
    </source>
</evidence>
<evidence type="ECO:0000256" key="7">
    <source>
        <dbReference type="ARBA" id="ARBA00022553"/>
    </source>
</evidence>
<evidence type="ECO:0000256" key="1">
    <source>
        <dbReference type="ARBA" id="ARBA00004342"/>
    </source>
</evidence>
<dbReference type="Pfam" id="PF00179">
    <property type="entry name" value="UQ_con"/>
    <property type="match status" value="1"/>
</dbReference>
<evidence type="ECO:0000256" key="11">
    <source>
        <dbReference type="ARBA" id="ARBA00023134"/>
    </source>
</evidence>
<evidence type="ECO:0000259" key="19">
    <source>
        <dbReference type="PROSITE" id="PS50828"/>
    </source>
</evidence>
<dbReference type="InterPro" id="IPR023313">
    <property type="entry name" value="UBQ-conjugating_AS"/>
</dbReference>
<dbReference type="SMART" id="SM01162">
    <property type="entry name" value="DUF1771"/>
    <property type="match status" value="1"/>
</dbReference>
<dbReference type="CDD" id="cd14279">
    <property type="entry name" value="CUE"/>
    <property type="match status" value="1"/>
</dbReference>
<dbReference type="GO" id="GO:0005737">
    <property type="term" value="C:cytoplasm"/>
    <property type="evidence" value="ECO:0007669"/>
    <property type="project" value="UniProtKB-SubCell"/>
</dbReference>
<dbReference type="GO" id="GO:0005525">
    <property type="term" value="F:GTP binding"/>
    <property type="evidence" value="ECO:0007669"/>
    <property type="project" value="UniProtKB-KW"/>
</dbReference>
<keyword evidence="8" id="KW-0808">Transferase</keyword>
<dbReference type="InterPro" id="IPR016135">
    <property type="entry name" value="UBQ-conjugating_enzyme/RWD"/>
</dbReference>
<dbReference type="InterPro" id="IPR056720">
    <property type="entry name" value="DUF7818"/>
</dbReference>
<feature type="region of interest" description="Disordered" evidence="17">
    <location>
        <begin position="345"/>
        <end position="372"/>
    </location>
</feature>
<dbReference type="Pfam" id="PF00071">
    <property type="entry name" value="Ras"/>
    <property type="match status" value="1"/>
</dbReference>
<dbReference type="GO" id="GO:0016740">
    <property type="term" value="F:transferase activity"/>
    <property type="evidence" value="ECO:0007669"/>
    <property type="project" value="UniProtKB-KW"/>
</dbReference>
<dbReference type="GO" id="GO:0005886">
    <property type="term" value="C:plasma membrane"/>
    <property type="evidence" value="ECO:0007669"/>
    <property type="project" value="UniProtKB-SubCell"/>
</dbReference>
<dbReference type="Pfam" id="PF01713">
    <property type="entry name" value="Smr"/>
    <property type="match status" value="1"/>
</dbReference>